<proteinExistence type="predicted"/>
<dbReference type="EMBL" id="VSSQ01080894">
    <property type="protein sequence ID" value="MPN29958.1"/>
    <property type="molecule type" value="Genomic_DNA"/>
</dbReference>
<reference evidence="1" key="1">
    <citation type="submission" date="2019-08" db="EMBL/GenBank/DDBJ databases">
        <authorList>
            <person name="Kucharzyk K."/>
            <person name="Murdoch R.W."/>
            <person name="Higgins S."/>
            <person name="Loffler F."/>
        </authorList>
    </citation>
    <scope>NUCLEOTIDE SEQUENCE</scope>
</reference>
<sequence>MQEGAGQDVCLVRAVGGRGLRVPDRDVRQLSGDILIKRAALGYVHQLDPAADGQEGLAGR</sequence>
<dbReference type="AlphaFoldDB" id="A0A645GSY8"/>
<accession>A0A645GSY8</accession>
<gene>
    <name evidence="1" type="ORF">SDC9_177415</name>
</gene>
<protein>
    <submittedName>
        <fullName evidence="1">Uncharacterized protein</fullName>
    </submittedName>
</protein>
<name>A0A645GSY8_9ZZZZ</name>
<comment type="caution">
    <text evidence="1">The sequence shown here is derived from an EMBL/GenBank/DDBJ whole genome shotgun (WGS) entry which is preliminary data.</text>
</comment>
<organism evidence="1">
    <name type="scientific">bioreactor metagenome</name>
    <dbReference type="NCBI Taxonomy" id="1076179"/>
    <lineage>
        <taxon>unclassified sequences</taxon>
        <taxon>metagenomes</taxon>
        <taxon>ecological metagenomes</taxon>
    </lineage>
</organism>
<evidence type="ECO:0000313" key="1">
    <source>
        <dbReference type="EMBL" id="MPN29958.1"/>
    </source>
</evidence>